<evidence type="ECO:0000256" key="2">
    <source>
        <dbReference type="ARBA" id="ARBA00022761"/>
    </source>
</evidence>
<evidence type="ECO:0000259" key="5">
    <source>
        <dbReference type="SMART" id="SM00835"/>
    </source>
</evidence>
<dbReference type="InterPro" id="IPR050253">
    <property type="entry name" value="Seed_Storage-Functional"/>
</dbReference>
<evidence type="ECO:0000256" key="1">
    <source>
        <dbReference type="ARBA" id="ARBA00007178"/>
    </source>
</evidence>
<gene>
    <name evidence="6" type="ORF">P3X46_024427</name>
</gene>
<organism evidence="6 7">
    <name type="scientific">Hevea brasiliensis</name>
    <name type="common">Para rubber tree</name>
    <name type="synonym">Siphonia brasiliensis</name>
    <dbReference type="NCBI Taxonomy" id="3981"/>
    <lineage>
        <taxon>Eukaryota</taxon>
        <taxon>Viridiplantae</taxon>
        <taxon>Streptophyta</taxon>
        <taxon>Embryophyta</taxon>
        <taxon>Tracheophyta</taxon>
        <taxon>Spermatophyta</taxon>
        <taxon>Magnoliopsida</taxon>
        <taxon>eudicotyledons</taxon>
        <taxon>Gunneridae</taxon>
        <taxon>Pentapetalae</taxon>
        <taxon>rosids</taxon>
        <taxon>fabids</taxon>
        <taxon>Malpighiales</taxon>
        <taxon>Euphorbiaceae</taxon>
        <taxon>Crotonoideae</taxon>
        <taxon>Micrandreae</taxon>
        <taxon>Hevea</taxon>
    </lineage>
</organism>
<accession>A0ABQ9L543</accession>
<sequence>MDLDLSPKFPQKTLFEGEGGSYKAWSSSELAVAKVGGGMLLLQPRGFAFPHYTDSSKIGYVLEEGIVGVVLPNSAKEVVLKLKKGDIIPVPLGTLSWWYNNGDSKFVVVFLGETSKSYIPGEFTYFLLSGGIGGILLTMAGFSSEFTSRAYNLKNQEEANKLAKSQTGVLIIKIEEGIIMPQPHNDFRDKMVYNIDAASADVDVQKGGVFKTLTSSKLPLLEQAGLSVSYVKLDASAMYSPTYTANGASRLVYIVKGNGQVQIVGINGKRVLDTNIKAGQMFLVPKFFAVAVVAGSEGMELVSTLTSTWPFVEELATKNSVWNALSPIVSQVSLNVTPDFEELFKSNITKNSIIILSTN</sequence>
<dbReference type="CDD" id="cd02242">
    <property type="entry name" value="cupin_11S_legumin_N"/>
    <property type="match status" value="1"/>
</dbReference>
<keyword evidence="3" id="KW-0708">Seed storage protein</keyword>
<dbReference type="Pfam" id="PF00190">
    <property type="entry name" value="Cupin_1"/>
    <property type="match status" value="2"/>
</dbReference>
<keyword evidence="4" id="KW-1015">Disulfide bond</keyword>
<dbReference type="Proteomes" id="UP001174677">
    <property type="component" value="Chromosome 14"/>
</dbReference>
<dbReference type="CDD" id="cd02243">
    <property type="entry name" value="cupin_11S_legumin_C"/>
    <property type="match status" value="1"/>
</dbReference>
<comment type="similarity">
    <text evidence="1">Belongs to the 11S seed storage protein (globulins) family.</text>
</comment>
<name>A0ABQ9L543_HEVBR</name>
<dbReference type="InterPro" id="IPR014710">
    <property type="entry name" value="RmlC-like_jellyroll"/>
</dbReference>
<dbReference type="InterPro" id="IPR006045">
    <property type="entry name" value="Cupin_1"/>
</dbReference>
<reference evidence="6" key="1">
    <citation type="journal article" date="2023" name="Plant Biotechnol. J.">
        <title>Chromosome-level wild Hevea brasiliensis genome provides new tools for genomic-assisted breeding and valuable loci to elevate rubber yield.</title>
        <authorList>
            <person name="Cheng H."/>
            <person name="Song X."/>
            <person name="Hu Y."/>
            <person name="Wu T."/>
            <person name="Yang Q."/>
            <person name="An Z."/>
            <person name="Feng S."/>
            <person name="Deng Z."/>
            <person name="Wu W."/>
            <person name="Zeng X."/>
            <person name="Tu M."/>
            <person name="Wang X."/>
            <person name="Huang H."/>
        </authorList>
    </citation>
    <scope>NUCLEOTIDE SEQUENCE</scope>
    <source>
        <strain evidence="6">MT/VB/25A 57/8</strain>
    </source>
</reference>
<dbReference type="PRINTS" id="PR00439">
    <property type="entry name" value="11SGLOBULIN"/>
</dbReference>
<feature type="domain" description="Cupin type-1" evidence="5">
    <location>
        <begin position="3"/>
        <end position="159"/>
    </location>
</feature>
<dbReference type="PANTHER" id="PTHR31189">
    <property type="entry name" value="OS03G0336100 PROTEIN-RELATED"/>
    <property type="match status" value="1"/>
</dbReference>
<dbReference type="InterPro" id="IPR011051">
    <property type="entry name" value="RmlC_Cupin_sf"/>
</dbReference>
<dbReference type="InterPro" id="IPR006044">
    <property type="entry name" value="11S_seedstore_pln"/>
</dbReference>
<dbReference type="Gene3D" id="2.60.120.10">
    <property type="entry name" value="Jelly Rolls"/>
    <property type="match status" value="2"/>
</dbReference>
<keyword evidence="7" id="KW-1185">Reference proteome</keyword>
<keyword evidence="2" id="KW-0758">Storage protein</keyword>
<evidence type="ECO:0000313" key="7">
    <source>
        <dbReference type="Proteomes" id="UP001174677"/>
    </source>
</evidence>
<comment type="caution">
    <text evidence="6">The sequence shown here is derived from an EMBL/GenBank/DDBJ whole genome shotgun (WGS) entry which is preliminary data.</text>
</comment>
<feature type="domain" description="Cupin type-1" evidence="5">
    <location>
        <begin position="193"/>
        <end position="342"/>
    </location>
</feature>
<evidence type="ECO:0000256" key="4">
    <source>
        <dbReference type="ARBA" id="ARBA00023157"/>
    </source>
</evidence>
<dbReference type="SUPFAM" id="SSF51182">
    <property type="entry name" value="RmlC-like cupins"/>
    <property type="match status" value="1"/>
</dbReference>
<dbReference type="EMBL" id="JARPOI010000014">
    <property type="protein sequence ID" value="KAJ9158883.1"/>
    <property type="molecule type" value="Genomic_DNA"/>
</dbReference>
<dbReference type="PANTHER" id="PTHR31189:SF45">
    <property type="entry name" value="OS09G0552500 PROTEIN"/>
    <property type="match status" value="1"/>
</dbReference>
<proteinExistence type="inferred from homology"/>
<dbReference type="SMART" id="SM00835">
    <property type="entry name" value="Cupin_1"/>
    <property type="match status" value="2"/>
</dbReference>
<evidence type="ECO:0000256" key="3">
    <source>
        <dbReference type="ARBA" id="ARBA00023129"/>
    </source>
</evidence>
<protein>
    <recommendedName>
        <fullName evidence="5">Cupin type-1 domain-containing protein</fullName>
    </recommendedName>
</protein>
<evidence type="ECO:0000313" key="6">
    <source>
        <dbReference type="EMBL" id="KAJ9158883.1"/>
    </source>
</evidence>